<dbReference type="Gene3D" id="3.40.50.10330">
    <property type="entry name" value="Probable inorganic polyphosphate/atp-NAD kinase, domain 1"/>
    <property type="match status" value="1"/>
</dbReference>
<dbReference type="RefSeq" id="XP_024699973.1">
    <property type="nucleotide sequence ID" value="XM_024850189.1"/>
</dbReference>
<dbReference type="InterPro" id="IPR017438">
    <property type="entry name" value="ATP-NAD_kinase_N"/>
</dbReference>
<dbReference type="VEuPathDB" id="FungiDB:P170DRAFT_440921"/>
<dbReference type="PROSITE" id="PS50146">
    <property type="entry name" value="DAGK"/>
    <property type="match status" value="1"/>
</dbReference>
<dbReference type="Pfam" id="PF00781">
    <property type="entry name" value="DAGK_cat"/>
    <property type="match status" value="1"/>
</dbReference>
<dbReference type="GO" id="GO:0016020">
    <property type="term" value="C:membrane"/>
    <property type="evidence" value="ECO:0007669"/>
    <property type="project" value="TreeGrafter"/>
</dbReference>
<dbReference type="OrthoDB" id="3853857at2759"/>
<evidence type="ECO:0000313" key="3">
    <source>
        <dbReference type="Proteomes" id="UP000234275"/>
    </source>
</evidence>
<comment type="caution">
    <text evidence="2">The sequence shown here is derived from an EMBL/GenBank/DDBJ whole genome shotgun (WGS) entry which is preliminary data.</text>
</comment>
<dbReference type="Proteomes" id="UP000234275">
    <property type="component" value="Unassembled WGS sequence"/>
</dbReference>
<dbReference type="GO" id="GO:0046512">
    <property type="term" value="P:sphingosine biosynthetic process"/>
    <property type="evidence" value="ECO:0007669"/>
    <property type="project" value="TreeGrafter"/>
</dbReference>
<dbReference type="AlphaFoldDB" id="A0A2I2FVL7"/>
<dbReference type="InterPro" id="IPR001206">
    <property type="entry name" value="Diacylglycerol_kinase_cat_dom"/>
</dbReference>
<dbReference type="GO" id="GO:0005737">
    <property type="term" value="C:cytoplasm"/>
    <property type="evidence" value="ECO:0007669"/>
    <property type="project" value="TreeGrafter"/>
</dbReference>
<dbReference type="Gene3D" id="2.60.200.40">
    <property type="match status" value="1"/>
</dbReference>
<accession>A0A2I2FVL7</accession>
<dbReference type="EMBL" id="MSFO01000009">
    <property type="protein sequence ID" value="PLB44671.1"/>
    <property type="molecule type" value="Genomic_DNA"/>
</dbReference>
<dbReference type="PANTHER" id="PTHR12358:SF108">
    <property type="entry name" value="DAGKC DOMAIN-CONTAINING PROTEIN"/>
    <property type="match status" value="1"/>
</dbReference>
<gene>
    <name evidence="2" type="ORF">P170DRAFT_440921</name>
</gene>
<reference evidence="2 3" key="1">
    <citation type="submission" date="2016-12" db="EMBL/GenBank/DDBJ databases">
        <title>The genomes of Aspergillus section Nigri reveals drivers in fungal speciation.</title>
        <authorList>
            <consortium name="DOE Joint Genome Institute"/>
            <person name="Vesth T.C."/>
            <person name="Nybo J."/>
            <person name="Theobald S."/>
            <person name="Brandl J."/>
            <person name="Frisvad J.C."/>
            <person name="Nielsen K.F."/>
            <person name="Lyhne E.K."/>
            <person name="Kogle M.E."/>
            <person name="Kuo A."/>
            <person name="Riley R."/>
            <person name="Clum A."/>
            <person name="Nolan M."/>
            <person name="Lipzen A."/>
            <person name="Salamov A."/>
            <person name="Henrissat B."/>
            <person name="Wiebenga A."/>
            <person name="De Vries R.P."/>
            <person name="Grigoriev I.V."/>
            <person name="Mortensen U.H."/>
            <person name="Andersen M.R."/>
            <person name="Baker S.E."/>
        </authorList>
    </citation>
    <scope>NUCLEOTIDE SEQUENCE [LARGE SCALE GENOMIC DNA]</scope>
    <source>
        <strain evidence="2 3">IBT 23096</strain>
    </source>
</reference>
<proteinExistence type="predicted"/>
<sequence length="468" mass="52187">MMALNRFQTNDCFYYNTTDNYIQCHDSRQREIRIATDDIVCIIPKHETIGNGYTMLFLGRRPRGASGDLQDDCERLESVLFSSLPPELLSLHLCESVPCHLQTCGCETREVHVILSTLSGTGRAKHIYHHVLQPLLRHFGLTDYDVHETDSPYTITDLCRSRFILNAESGVAQTIILLSGDGGLTDIVDTFHTALKTPSYPPTIALIPAGTGNAMASSVGIASRPVSALVTLLRGTPKPIPVFSATFSPGAQYITGKGRSRAHIADKSTNESLPPRIYGAVVISWGMHAALVADSDTVEYRRFGADRFKMAAKELLFPSGGAETHKYTGTVTFTRGDSQNEGERVETMETREHMYLLVTLVPRLEETFVISPESKPLDGCLRMVHFGPLPPQHAMQLMSHAYREGQHVKEDQVYYSEITRLRIDFDEKDEKWRRVCIDGKIVVVEEEGWVEVNTGNRCALNLLVPSDM</sequence>
<dbReference type="GO" id="GO:0001727">
    <property type="term" value="F:lipid kinase activity"/>
    <property type="evidence" value="ECO:0007669"/>
    <property type="project" value="TreeGrafter"/>
</dbReference>
<dbReference type="InterPro" id="IPR016064">
    <property type="entry name" value="NAD/diacylglycerol_kinase_sf"/>
</dbReference>
<dbReference type="GeneID" id="36557888"/>
<dbReference type="SUPFAM" id="SSF111331">
    <property type="entry name" value="NAD kinase/diacylglycerol kinase-like"/>
    <property type="match status" value="1"/>
</dbReference>
<dbReference type="PANTHER" id="PTHR12358">
    <property type="entry name" value="SPHINGOSINE KINASE"/>
    <property type="match status" value="1"/>
</dbReference>
<name>A0A2I2FVL7_9EURO</name>
<dbReference type="InterPro" id="IPR050187">
    <property type="entry name" value="Lipid_Phosphate_FormReg"/>
</dbReference>
<protein>
    <recommendedName>
        <fullName evidence="1">DAGKc domain-containing protein</fullName>
    </recommendedName>
</protein>
<keyword evidence="3" id="KW-1185">Reference proteome</keyword>
<evidence type="ECO:0000259" key="1">
    <source>
        <dbReference type="PROSITE" id="PS50146"/>
    </source>
</evidence>
<feature type="domain" description="DAGKc" evidence="1">
    <location>
        <begin position="106"/>
        <end position="249"/>
    </location>
</feature>
<evidence type="ECO:0000313" key="2">
    <source>
        <dbReference type="EMBL" id="PLB44671.1"/>
    </source>
</evidence>
<organism evidence="2 3">
    <name type="scientific">Aspergillus steynii IBT 23096</name>
    <dbReference type="NCBI Taxonomy" id="1392250"/>
    <lineage>
        <taxon>Eukaryota</taxon>
        <taxon>Fungi</taxon>
        <taxon>Dikarya</taxon>
        <taxon>Ascomycota</taxon>
        <taxon>Pezizomycotina</taxon>
        <taxon>Eurotiomycetes</taxon>
        <taxon>Eurotiomycetidae</taxon>
        <taxon>Eurotiales</taxon>
        <taxon>Aspergillaceae</taxon>
        <taxon>Aspergillus</taxon>
        <taxon>Aspergillus subgen. Circumdati</taxon>
    </lineage>
</organism>